<name>X1K590_9ZZZZ</name>
<feature type="non-terminal residue" evidence="1">
    <location>
        <position position="1"/>
    </location>
</feature>
<organism evidence="1">
    <name type="scientific">marine sediment metagenome</name>
    <dbReference type="NCBI Taxonomy" id="412755"/>
    <lineage>
        <taxon>unclassified sequences</taxon>
        <taxon>metagenomes</taxon>
        <taxon>ecological metagenomes</taxon>
    </lineage>
</organism>
<reference evidence="1" key="1">
    <citation type="journal article" date="2014" name="Front. Microbiol.">
        <title>High frequency of phylogenetically diverse reductive dehalogenase-homologous genes in deep subseafloor sedimentary metagenomes.</title>
        <authorList>
            <person name="Kawai M."/>
            <person name="Futagami T."/>
            <person name="Toyoda A."/>
            <person name="Takaki Y."/>
            <person name="Nishi S."/>
            <person name="Hori S."/>
            <person name="Arai W."/>
            <person name="Tsubouchi T."/>
            <person name="Morono Y."/>
            <person name="Uchiyama I."/>
            <person name="Ito T."/>
            <person name="Fujiyama A."/>
            <person name="Inagaki F."/>
            <person name="Takami H."/>
        </authorList>
    </citation>
    <scope>NUCLEOTIDE SEQUENCE</scope>
    <source>
        <strain evidence="1">Expedition CK06-06</strain>
    </source>
</reference>
<sequence>IRFCFVVYEDNEQVEAGDTLTHTWLKAAWPVCETRWFYFIGNIAGVGSVSESPIFKFHFPAPPARATPAYGEISHRHG</sequence>
<comment type="caution">
    <text evidence="1">The sequence shown here is derived from an EMBL/GenBank/DDBJ whole genome shotgun (WGS) entry which is preliminary data.</text>
</comment>
<dbReference type="AlphaFoldDB" id="X1K590"/>
<proteinExistence type="predicted"/>
<evidence type="ECO:0000313" key="1">
    <source>
        <dbReference type="EMBL" id="GAH77228.1"/>
    </source>
</evidence>
<protein>
    <submittedName>
        <fullName evidence="1">Uncharacterized protein</fullName>
    </submittedName>
</protein>
<gene>
    <name evidence="1" type="ORF">S03H2_60555</name>
</gene>
<accession>X1K590</accession>
<dbReference type="EMBL" id="BARU01039032">
    <property type="protein sequence ID" value="GAH77228.1"/>
    <property type="molecule type" value="Genomic_DNA"/>
</dbReference>